<feature type="compositionally biased region" description="Basic and acidic residues" evidence="1">
    <location>
        <begin position="158"/>
        <end position="173"/>
    </location>
</feature>
<dbReference type="EMBL" id="UYRU01049017">
    <property type="protein sequence ID" value="VDN10375.1"/>
    <property type="molecule type" value="Genomic_DNA"/>
</dbReference>
<feature type="region of interest" description="Disordered" evidence="1">
    <location>
        <begin position="9"/>
        <end position="28"/>
    </location>
</feature>
<evidence type="ECO:0000313" key="2">
    <source>
        <dbReference type="EMBL" id="VDN10375.1"/>
    </source>
</evidence>
<organism evidence="2 3">
    <name type="scientific">Dibothriocephalus latus</name>
    <name type="common">Fish tapeworm</name>
    <name type="synonym">Diphyllobothrium latum</name>
    <dbReference type="NCBI Taxonomy" id="60516"/>
    <lineage>
        <taxon>Eukaryota</taxon>
        <taxon>Metazoa</taxon>
        <taxon>Spiralia</taxon>
        <taxon>Lophotrochozoa</taxon>
        <taxon>Platyhelminthes</taxon>
        <taxon>Cestoda</taxon>
        <taxon>Eucestoda</taxon>
        <taxon>Diphyllobothriidea</taxon>
        <taxon>Diphyllobothriidae</taxon>
        <taxon>Dibothriocephalus</taxon>
    </lineage>
</organism>
<name>A0A3P7KYY6_DIBLA</name>
<dbReference type="Proteomes" id="UP000281553">
    <property type="component" value="Unassembled WGS sequence"/>
</dbReference>
<proteinExistence type="predicted"/>
<evidence type="ECO:0000313" key="3">
    <source>
        <dbReference type="Proteomes" id="UP000281553"/>
    </source>
</evidence>
<keyword evidence="3" id="KW-1185">Reference proteome</keyword>
<sequence>MLRRTAWFLDPNTSRQTTSSGPIGSCEDRPSTNPRVFVSYEPTNAGVCCCRPSDTPHNLTLPPLISITQTSTVSLLDFERDSDGGSCEPGRYREFAASVTELETPNTTWAGTGFQNSQDLLTFKGRHLFLGTTAHSLSTATVHSAPTRHASPATSPEYRLHPDHIHWPDQPRR</sequence>
<evidence type="ECO:0000256" key="1">
    <source>
        <dbReference type="SAM" id="MobiDB-lite"/>
    </source>
</evidence>
<dbReference type="AlphaFoldDB" id="A0A3P7KYY6"/>
<accession>A0A3P7KYY6</accession>
<gene>
    <name evidence="2" type="ORF">DILT_LOCUS6206</name>
</gene>
<reference evidence="2 3" key="1">
    <citation type="submission" date="2018-11" db="EMBL/GenBank/DDBJ databases">
        <authorList>
            <consortium name="Pathogen Informatics"/>
        </authorList>
    </citation>
    <scope>NUCLEOTIDE SEQUENCE [LARGE SCALE GENOMIC DNA]</scope>
</reference>
<feature type="region of interest" description="Disordered" evidence="1">
    <location>
        <begin position="141"/>
        <end position="173"/>
    </location>
</feature>
<feature type="compositionally biased region" description="Polar residues" evidence="1">
    <location>
        <begin position="11"/>
        <end position="22"/>
    </location>
</feature>
<dbReference type="OrthoDB" id="6283036at2759"/>
<protein>
    <submittedName>
        <fullName evidence="2">Uncharacterized protein</fullName>
    </submittedName>
</protein>